<dbReference type="InterPro" id="IPR015391">
    <property type="entry name" value="SurA_N"/>
</dbReference>
<dbReference type="PANTHER" id="PTHR47637:SF1">
    <property type="entry name" value="CHAPERONE SURA"/>
    <property type="match status" value="1"/>
</dbReference>
<accession>A0ABT0S3X6</accession>
<dbReference type="Proteomes" id="UP001165342">
    <property type="component" value="Unassembled WGS sequence"/>
</dbReference>
<evidence type="ECO:0000259" key="11">
    <source>
        <dbReference type="PROSITE" id="PS50198"/>
    </source>
</evidence>
<evidence type="ECO:0000313" key="13">
    <source>
        <dbReference type="Proteomes" id="UP001165342"/>
    </source>
</evidence>
<dbReference type="EMBL" id="JAMGBE010000003">
    <property type="protein sequence ID" value="MCL6730578.1"/>
    <property type="molecule type" value="Genomic_DNA"/>
</dbReference>
<evidence type="ECO:0000256" key="5">
    <source>
        <dbReference type="ARBA" id="ARBA00023186"/>
    </source>
</evidence>
<keyword evidence="3" id="KW-0574">Periplasm</keyword>
<keyword evidence="4 9" id="KW-0697">Rotamase</keyword>
<keyword evidence="13" id="KW-1185">Reference proteome</keyword>
<feature type="chain" id="PRO_5046388184" description="Parvulin-like PPIase" evidence="10">
    <location>
        <begin position="29"/>
        <end position="454"/>
    </location>
</feature>
<dbReference type="Pfam" id="PF00639">
    <property type="entry name" value="Rotamase"/>
    <property type="match status" value="1"/>
</dbReference>
<dbReference type="InterPro" id="IPR046357">
    <property type="entry name" value="PPIase_dom_sf"/>
</dbReference>
<feature type="domain" description="PpiC" evidence="11">
    <location>
        <begin position="206"/>
        <end position="303"/>
    </location>
</feature>
<evidence type="ECO:0000256" key="8">
    <source>
        <dbReference type="ARBA" id="ARBA00031484"/>
    </source>
</evidence>
<reference evidence="12" key="1">
    <citation type="submission" date="2022-05" db="EMBL/GenBank/DDBJ databases">
        <authorList>
            <person name="Jo J.-H."/>
            <person name="Im W.-T."/>
        </authorList>
    </citation>
    <scope>NUCLEOTIDE SEQUENCE</scope>
    <source>
        <strain evidence="12">SE220</strain>
    </source>
</reference>
<name>A0ABT0S3X6_9SPHN</name>
<evidence type="ECO:0000256" key="1">
    <source>
        <dbReference type="ARBA" id="ARBA00018370"/>
    </source>
</evidence>
<evidence type="ECO:0000256" key="4">
    <source>
        <dbReference type="ARBA" id="ARBA00023110"/>
    </source>
</evidence>
<dbReference type="Gene3D" id="1.10.4030.10">
    <property type="entry name" value="Porin chaperone SurA, peptide-binding domain"/>
    <property type="match status" value="1"/>
</dbReference>
<comment type="caution">
    <text evidence="12">The sequence shown here is derived from an EMBL/GenBank/DDBJ whole genome shotgun (WGS) entry which is preliminary data.</text>
</comment>
<evidence type="ECO:0000256" key="9">
    <source>
        <dbReference type="PROSITE-ProRule" id="PRU00278"/>
    </source>
</evidence>
<dbReference type="PROSITE" id="PS50198">
    <property type="entry name" value="PPIC_PPIASE_2"/>
    <property type="match status" value="1"/>
</dbReference>
<proteinExistence type="predicted"/>
<organism evidence="12 13">
    <name type="scientific">Sphingomonas hankyongi</name>
    <dbReference type="NCBI Taxonomy" id="2908209"/>
    <lineage>
        <taxon>Bacteria</taxon>
        <taxon>Pseudomonadati</taxon>
        <taxon>Pseudomonadota</taxon>
        <taxon>Alphaproteobacteria</taxon>
        <taxon>Sphingomonadales</taxon>
        <taxon>Sphingomonadaceae</taxon>
        <taxon>Sphingomonas</taxon>
    </lineage>
</organism>
<keyword evidence="2 10" id="KW-0732">Signal</keyword>
<evidence type="ECO:0000256" key="2">
    <source>
        <dbReference type="ARBA" id="ARBA00022729"/>
    </source>
</evidence>
<sequence length="454" mass="49112">MVAFVPKSTRALSATALFALAIAGAAFAQDPSQESQPTAPSSTSGLKLPQAIEVFGQKMPSVVKATAIVNGEVITQTDIDQRLALLAIANGGQIPSEEMERLRQQILRNLIDETLQIQAAKAEKIEIKNADIEKTVARVAGNVKQTPEQLTNYLEANGSSIKSLRRQIEGELAWRRLQQAKIESGVSVGDEEVKAVLDRMNASKGSEEYRVGEIFLSATPANEAETEANAARILAQLKNGASFAGYARQYSEASTAAVGGDLGWVRPEQLPAPLAAALRQMGPGTISEPIQVPGGVSIIAVQDTRKILTADPRDAVLSLKQVSISFPKGTARESAEPIVARFAEAARNVGGCGGAERIAADFKAEVVQSDQVKMRDLPPTLQQIMLPMQVGQATQPFGSIEEGVRVLVICGRDEVDPTEPTFDQVYNQLNEERINMRSRRYLRDLRRDAIIEFR</sequence>
<protein>
    <recommendedName>
        <fullName evidence="1">Parvulin-like PPIase</fullName>
    </recommendedName>
    <alternativeName>
        <fullName evidence="7">Peptidyl-prolyl cis-trans isomerase plp</fullName>
    </alternativeName>
    <alternativeName>
        <fullName evidence="8">Rotamase plp</fullName>
    </alternativeName>
</protein>
<dbReference type="Pfam" id="PF09312">
    <property type="entry name" value="SurA_N"/>
    <property type="match status" value="1"/>
</dbReference>
<evidence type="ECO:0000256" key="10">
    <source>
        <dbReference type="SAM" id="SignalP"/>
    </source>
</evidence>
<dbReference type="SUPFAM" id="SSF109998">
    <property type="entry name" value="Triger factor/SurA peptide-binding domain-like"/>
    <property type="match status" value="1"/>
</dbReference>
<evidence type="ECO:0000256" key="7">
    <source>
        <dbReference type="ARBA" id="ARBA00030642"/>
    </source>
</evidence>
<dbReference type="InterPro" id="IPR000297">
    <property type="entry name" value="PPIase_PpiC"/>
</dbReference>
<evidence type="ECO:0000256" key="3">
    <source>
        <dbReference type="ARBA" id="ARBA00022764"/>
    </source>
</evidence>
<gene>
    <name evidence="12" type="ORF">LZ538_11025</name>
</gene>
<dbReference type="InterPro" id="IPR027304">
    <property type="entry name" value="Trigger_fact/SurA_dom_sf"/>
</dbReference>
<dbReference type="GO" id="GO:0003755">
    <property type="term" value="F:peptidyl-prolyl cis-trans isomerase activity"/>
    <property type="evidence" value="ECO:0007669"/>
    <property type="project" value="UniProtKB-EC"/>
</dbReference>
<keyword evidence="6 9" id="KW-0413">Isomerase</keyword>
<evidence type="ECO:0000313" key="12">
    <source>
        <dbReference type="EMBL" id="MCL6730578.1"/>
    </source>
</evidence>
<dbReference type="SUPFAM" id="SSF54534">
    <property type="entry name" value="FKBP-like"/>
    <property type="match status" value="1"/>
</dbReference>
<keyword evidence="5" id="KW-0143">Chaperone</keyword>
<evidence type="ECO:0000256" key="6">
    <source>
        <dbReference type="ARBA" id="ARBA00023235"/>
    </source>
</evidence>
<feature type="signal peptide" evidence="10">
    <location>
        <begin position="1"/>
        <end position="28"/>
    </location>
</feature>
<dbReference type="PANTHER" id="PTHR47637">
    <property type="entry name" value="CHAPERONE SURA"/>
    <property type="match status" value="1"/>
</dbReference>
<dbReference type="Gene3D" id="3.10.50.40">
    <property type="match status" value="1"/>
</dbReference>
<dbReference type="InterPro" id="IPR050280">
    <property type="entry name" value="OMP_Chaperone_SurA"/>
</dbReference>